<gene>
    <name evidence="1" type="ORF">MNBD_ALPHA05-1820</name>
</gene>
<proteinExistence type="predicted"/>
<organism evidence="1">
    <name type="scientific">hydrothermal vent metagenome</name>
    <dbReference type="NCBI Taxonomy" id="652676"/>
    <lineage>
        <taxon>unclassified sequences</taxon>
        <taxon>metagenomes</taxon>
        <taxon>ecological metagenomes</taxon>
    </lineage>
</organism>
<reference evidence="1" key="1">
    <citation type="submission" date="2018-06" db="EMBL/GenBank/DDBJ databases">
        <authorList>
            <person name="Zhirakovskaya E."/>
        </authorList>
    </citation>
    <scope>NUCLEOTIDE SEQUENCE</scope>
</reference>
<name>A0A3B0SEI0_9ZZZZ</name>
<protein>
    <recommendedName>
        <fullName evidence="2">COG1399 protein, clustered with ribosomal protein L32p</fullName>
    </recommendedName>
</protein>
<dbReference type="AlphaFoldDB" id="A0A3B0SEI0"/>
<evidence type="ECO:0000313" key="1">
    <source>
        <dbReference type="EMBL" id="VAW04385.1"/>
    </source>
</evidence>
<dbReference type="InterPro" id="IPR003772">
    <property type="entry name" value="YceD"/>
</dbReference>
<accession>A0A3B0SEI0</accession>
<dbReference type="EMBL" id="UOEH01000434">
    <property type="protein sequence ID" value="VAW04385.1"/>
    <property type="molecule type" value="Genomic_DNA"/>
</dbReference>
<evidence type="ECO:0008006" key="2">
    <source>
        <dbReference type="Google" id="ProtNLM"/>
    </source>
</evidence>
<sequence length="176" mass="19672">MTDKPKYEFSHEVDLAKISKDGRDYRLEADASACKRIAERLRVPSVEALSGEIHMAATRKAIFTRGSVQGRLTRECVVSLEEMPETVDDSFEVEFVRCADDAPVEEESAENLHEPEAHRGTVFDIGELLVQQFSLALDPFPRKPGAVSLAQTYGEEKLSSPFSILQGKIDKTEEKQ</sequence>
<dbReference type="Pfam" id="PF02620">
    <property type="entry name" value="YceD"/>
    <property type="match status" value="1"/>
</dbReference>